<evidence type="ECO:0000259" key="2">
    <source>
        <dbReference type="Pfam" id="PF00296"/>
    </source>
</evidence>
<organism evidence="3 4">
    <name type="scientific">Noviherbaspirillum album</name>
    <dbReference type="NCBI Taxonomy" id="3080276"/>
    <lineage>
        <taxon>Bacteria</taxon>
        <taxon>Pseudomonadati</taxon>
        <taxon>Pseudomonadota</taxon>
        <taxon>Betaproteobacteria</taxon>
        <taxon>Burkholderiales</taxon>
        <taxon>Oxalobacteraceae</taxon>
        <taxon>Noviherbaspirillum</taxon>
    </lineage>
</organism>
<dbReference type="EC" id="1.-.-.-" evidence="3"/>
<dbReference type="Proteomes" id="UP001352263">
    <property type="component" value="Unassembled WGS sequence"/>
</dbReference>
<keyword evidence="1 3" id="KW-0560">Oxidoreductase</keyword>
<dbReference type="NCBIfam" id="TIGR03885">
    <property type="entry name" value="flavin_revert"/>
    <property type="match status" value="1"/>
</dbReference>
<dbReference type="CDD" id="cd01097">
    <property type="entry name" value="Tetrahydromethanopterin_reductase"/>
    <property type="match status" value="1"/>
</dbReference>
<dbReference type="NCBIfam" id="TIGR03557">
    <property type="entry name" value="F420_G6P_family"/>
    <property type="match status" value="1"/>
</dbReference>
<proteinExistence type="predicted"/>
<dbReference type="SUPFAM" id="SSF51679">
    <property type="entry name" value="Bacterial luciferase-like"/>
    <property type="match status" value="1"/>
</dbReference>
<accession>A0ABU6J1R9</accession>
<name>A0ABU6J1R9_9BURK</name>
<comment type="caution">
    <text evidence="3">The sequence shown here is derived from an EMBL/GenBank/DDBJ whole genome shotgun (WGS) entry which is preliminary data.</text>
</comment>
<protein>
    <submittedName>
        <fullName evidence="3">TIGR03885 family FMN-dependent LLM class oxidoreductase</fullName>
        <ecNumber evidence="3">1.-.-.-</ecNumber>
    </submittedName>
</protein>
<keyword evidence="4" id="KW-1185">Reference proteome</keyword>
<dbReference type="EMBL" id="JAWIIV010000001">
    <property type="protein sequence ID" value="MEC4717560.1"/>
    <property type="molecule type" value="Genomic_DNA"/>
</dbReference>
<feature type="domain" description="Luciferase-like" evidence="2">
    <location>
        <begin position="9"/>
        <end position="294"/>
    </location>
</feature>
<dbReference type="Gene3D" id="3.20.20.30">
    <property type="entry name" value="Luciferase-like domain"/>
    <property type="match status" value="1"/>
</dbReference>
<dbReference type="InterPro" id="IPR019945">
    <property type="entry name" value="F420_G6P_DH-rel"/>
</dbReference>
<dbReference type="InterPro" id="IPR036661">
    <property type="entry name" value="Luciferase-like_sf"/>
</dbReference>
<dbReference type="Pfam" id="PF00296">
    <property type="entry name" value="Bac_luciferase"/>
    <property type="match status" value="1"/>
</dbReference>
<sequence>MTRIGYHCSHEQYPPSRLLDNAKLAAQAGWKMAMCSDHFHPWSKRQGQSGFAWSWLGAAMEATALSFGTVCAPGQRYHPAVIAQAAATLAEMYAGRFWMAMGSGEALNESITGEAWIPKAQRRERTEECVDIMRALWAGETVTRNGLIQIRNARLYSRPAPGLAPAIYAACLTPESAEWAGSWADGMITVSQEHAQMQDVVGAFRRGGGAGKPIYLQVVISHAPSEDEALQAAATEWRQAALDKALLADLDTPAAFDRATAGLTPAEIAKSVRVSSSAHQHLEWLLKDAELGFDTLFIHNVHRNQQAFISTFAQTVLPHFER</sequence>
<reference evidence="3 4" key="1">
    <citation type="submission" date="2023-10" db="EMBL/GenBank/DDBJ databases">
        <title>Noviherbaspirillum sp. CPCC 100848 genome assembly.</title>
        <authorList>
            <person name="Li X.Y."/>
            <person name="Fang X.M."/>
        </authorList>
    </citation>
    <scope>NUCLEOTIDE SEQUENCE [LARGE SCALE GENOMIC DNA]</scope>
    <source>
        <strain evidence="3 4">CPCC 100848</strain>
    </source>
</reference>
<dbReference type="InterPro" id="IPR023907">
    <property type="entry name" value="Non-F420_Flavin_OxRdtase"/>
</dbReference>
<dbReference type="GO" id="GO:0016491">
    <property type="term" value="F:oxidoreductase activity"/>
    <property type="evidence" value="ECO:0007669"/>
    <property type="project" value="UniProtKB-KW"/>
</dbReference>
<dbReference type="InterPro" id="IPR050564">
    <property type="entry name" value="F420-G6PD/mer"/>
</dbReference>
<evidence type="ECO:0000256" key="1">
    <source>
        <dbReference type="ARBA" id="ARBA00023002"/>
    </source>
</evidence>
<evidence type="ECO:0000313" key="4">
    <source>
        <dbReference type="Proteomes" id="UP001352263"/>
    </source>
</evidence>
<dbReference type="PANTHER" id="PTHR43244">
    <property type="match status" value="1"/>
</dbReference>
<dbReference type="RefSeq" id="WP_326504317.1">
    <property type="nucleotide sequence ID" value="NZ_JAWIIV010000001.1"/>
</dbReference>
<dbReference type="InterPro" id="IPR011251">
    <property type="entry name" value="Luciferase-like_dom"/>
</dbReference>
<evidence type="ECO:0000313" key="3">
    <source>
        <dbReference type="EMBL" id="MEC4717560.1"/>
    </source>
</evidence>
<dbReference type="PANTHER" id="PTHR43244:SF1">
    <property type="entry name" value="5,10-METHYLENETETRAHYDROMETHANOPTERIN REDUCTASE"/>
    <property type="match status" value="1"/>
</dbReference>
<gene>
    <name evidence="3" type="ORF">RY831_00190</name>
</gene>